<dbReference type="AlphaFoldDB" id="A0A9P5N7I6"/>
<sequence>MPTRVRRRFPPPLPSLHTRRSLTRLHGFVRFPIRPSKAPVWGVLLTHGFRAHTVTLTDTVTWMYEACDDKGFFEDMWCFNMETIQLPHPHPEMKGDLPPYCRAHSATSFWSQDRYNWRVRERLVLQQRVCLRHPDPALVAPDDRRSRHDGPTRRRYTKTISGCSVSEMSDRR</sequence>
<protein>
    <submittedName>
        <fullName evidence="1">Uncharacterized protein</fullName>
    </submittedName>
</protein>
<keyword evidence="2" id="KW-1185">Reference proteome</keyword>
<comment type="caution">
    <text evidence="1">The sequence shown here is derived from an EMBL/GenBank/DDBJ whole genome shotgun (WGS) entry which is preliminary data.</text>
</comment>
<reference evidence="1" key="2">
    <citation type="journal article" date="2020" name="Nat. Commun.">
        <title>Large-scale genome sequencing of mycorrhizal fungi provides insights into the early evolution of symbiotic traits.</title>
        <authorList>
            <person name="Miyauchi S."/>
            <person name="Kiss E."/>
            <person name="Kuo A."/>
            <person name="Drula E."/>
            <person name="Kohler A."/>
            <person name="Sanchez-Garcia M."/>
            <person name="Morin E."/>
            <person name="Andreopoulos B."/>
            <person name="Barry K.W."/>
            <person name="Bonito G."/>
            <person name="Buee M."/>
            <person name="Carver A."/>
            <person name="Chen C."/>
            <person name="Cichocki N."/>
            <person name="Clum A."/>
            <person name="Culley D."/>
            <person name="Crous P.W."/>
            <person name="Fauchery L."/>
            <person name="Girlanda M."/>
            <person name="Hayes R.D."/>
            <person name="Keri Z."/>
            <person name="LaButti K."/>
            <person name="Lipzen A."/>
            <person name="Lombard V."/>
            <person name="Magnuson J."/>
            <person name="Maillard F."/>
            <person name="Murat C."/>
            <person name="Nolan M."/>
            <person name="Ohm R.A."/>
            <person name="Pangilinan J."/>
            <person name="Pereira M.F."/>
            <person name="Perotto S."/>
            <person name="Peter M."/>
            <person name="Pfister S."/>
            <person name="Riley R."/>
            <person name="Sitrit Y."/>
            <person name="Stielow J.B."/>
            <person name="Szollosi G."/>
            <person name="Zifcakova L."/>
            <person name="Stursova M."/>
            <person name="Spatafora J.W."/>
            <person name="Tedersoo L."/>
            <person name="Vaario L.M."/>
            <person name="Yamada A."/>
            <person name="Yan M."/>
            <person name="Wang P."/>
            <person name="Xu J."/>
            <person name="Bruns T."/>
            <person name="Baldrian P."/>
            <person name="Vilgalys R."/>
            <person name="Dunand C."/>
            <person name="Henrissat B."/>
            <person name="Grigoriev I.V."/>
            <person name="Hibbett D."/>
            <person name="Nagy L.G."/>
            <person name="Martin F.M."/>
        </authorList>
    </citation>
    <scope>NUCLEOTIDE SEQUENCE</scope>
    <source>
        <strain evidence="1">Prilba</strain>
    </source>
</reference>
<dbReference type="EMBL" id="WHVB01000001">
    <property type="protein sequence ID" value="KAF8487364.1"/>
    <property type="molecule type" value="Genomic_DNA"/>
</dbReference>
<proteinExistence type="predicted"/>
<accession>A0A9P5N7I6</accession>
<gene>
    <name evidence="1" type="ORF">DFH94DRAFT_705581</name>
</gene>
<reference evidence="1" key="1">
    <citation type="submission" date="2019-10" db="EMBL/GenBank/DDBJ databases">
        <authorList>
            <consortium name="DOE Joint Genome Institute"/>
            <person name="Kuo A."/>
            <person name="Miyauchi S."/>
            <person name="Kiss E."/>
            <person name="Drula E."/>
            <person name="Kohler A."/>
            <person name="Sanchez-Garcia M."/>
            <person name="Andreopoulos B."/>
            <person name="Barry K.W."/>
            <person name="Bonito G."/>
            <person name="Buee M."/>
            <person name="Carver A."/>
            <person name="Chen C."/>
            <person name="Cichocki N."/>
            <person name="Clum A."/>
            <person name="Culley D."/>
            <person name="Crous P.W."/>
            <person name="Fauchery L."/>
            <person name="Girlanda M."/>
            <person name="Hayes R."/>
            <person name="Keri Z."/>
            <person name="LaButti K."/>
            <person name="Lipzen A."/>
            <person name="Lombard V."/>
            <person name="Magnuson J."/>
            <person name="Maillard F."/>
            <person name="Morin E."/>
            <person name="Murat C."/>
            <person name="Nolan M."/>
            <person name="Ohm R."/>
            <person name="Pangilinan J."/>
            <person name="Pereira M."/>
            <person name="Perotto S."/>
            <person name="Peter M."/>
            <person name="Riley R."/>
            <person name="Sitrit Y."/>
            <person name="Stielow B."/>
            <person name="Szollosi G."/>
            <person name="Zifcakova L."/>
            <person name="Stursova M."/>
            <person name="Spatafora J.W."/>
            <person name="Tedersoo L."/>
            <person name="Vaario L.-M."/>
            <person name="Yamada A."/>
            <person name="Yan M."/>
            <person name="Wang P."/>
            <person name="Xu J."/>
            <person name="Bruns T."/>
            <person name="Baldrian P."/>
            <person name="Vilgalys R."/>
            <person name="Henrissat B."/>
            <person name="Grigoriev I.V."/>
            <person name="Hibbett D."/>
            <person name="Nagy L.G."/>
            <person name="Martin F.M."/>
        </authorList>
    </citation>
    <scope>NUCLEOTIDE SEQUENCE</scope>
    <source>
        <strain evidence="1">Prilba</strain>
    </source>
</reference>
<dbReference type="OrthoDB" id="10251809at2759"/>
<evidence type="ECO:0000313" key="2">
    <source>
        <dbReference type="Proteomes" id="UP000759537"/>
    </source>
</evidence>
<organism evidence="1 2">
    <name type="scientific">Russula ochroleuca</name>
    <dbReference type="NCBI Taxonomy" id="152965"/>
    <lineage>
        <taxon>Eukaryota</taxon>
        <taxon>Fungi</taxon>
        <taxon>Dikarya</taxon>
        <taxon>Basidiomycota</taxon>
        <taxon>Agaricomycotina</taxon>
        <taxon>Agaricomycetes</taxon>
        <taxon>Russulales</taxon>
        <taxon>Russulaceae</taxon>
        <taxon>Russula</taxon>
    </lineage>
</organism>
<dbReference type="Proteomes" id="UP000759537">
    <property type="component" value="Unassembled WGS sequence"/>
</dbReference>
<name>A0A9P5N7I6_9AGAM</name>
<evidence type="ECO:0000313" key="1">
    <source>
        <dbReference type="EMBL" id="KAF8487364.1"/>
    </source>
</evidence>